<name>A0A2S7CH48_9XANT</name>
<dbReference type="EMBL" id="HG992338">
    <property type="protein sequence ID" value="CAE6819295.1"/>
    <property type="molecule type" value="Genomic_DNA"/>
</dbReference>
<dbReference type="EMBL" id="HG992341">
    <property type="protein sequence ID" value="CAE6735593.1"/>
    <property type="molecule type" value="Genomic_DNA"/>
</dbReference>
<dbReference type="EMBL" id="HG992338">
    <property type="protein sequence ID" value="CAE6819280.1"/>
    <property type="molecule type" value="Genomic_DNA"/>
</dbReference>
<sequence length="647" mass="68729">MHPVNNASTGPHPRDADRNKQFIDDANDRAFDPIYSSKSSDYALEVGGSNIELNPEDQTVKYSHTSEQSSGSPTQPLGENSLRTSRSLGLGKLSDAEAKTTTFNLEADANTGQQQRLQTKLGDSKLSIETSTSAGQRMRYALTLPGADQPAEAATRVNPLQPESLPIGARAVMDAQTYTQRDASASLQHLTMQSEITEASGRSYLIERVDERHVRVVTGPNAAIEAVNAVGVKVGPAQALLGRADALGQSQVHSAQFDLADPRALAAMGDFVREGKMAPGVPGVDELQTLERISFSSQQRLQLELGPLSADLAGNRNQGSQVRISTPGQDGYTVVQQLQYGGNVPLTIVRQYDGNDTERVQERSYRFEIDGDVAAPGLLQRLGGRNEASEEKAIAQNLNSALSGDMAGTGAIASGQKTTLAFSEAQMQALMQQTQASVEAGRIGGSSLTALVGDRNAAAQSPERFAIAMARNVGGEPYPFVERLQRIADGADGAYDGRLQRIDAEALPRQPDAATAAADPRNPASPDHALLSQCTAAVEQLEAARGRVPDADSERLAAGALVAAREHGLQRVDHVVLGRDPAQGFVVQGALDSPAHLRGPFDAQAAQQTPVDHSLQRAQAVGAEQDRNAAAQEQAQQQDVQRQAPAR</sequence>
<feature type="region of interest" description="Disordered" evidence="1">
    <location>
        <begin position="61"/>
        <end position="83"/>
    </location>
</feature>
<evidence type="ECO:0000259" key="2">
    <source>
        <dbReference type="Pfam" id="PF20410"/>
    </source>
</evidence>
<feature type="compositionally biased region" description="Low complexity" evidence="1">
    <location>
        <begin position="507"/>
        <end position="524"/>
    </location>
</feature>
<dbReference type="Pfam" id="PF20410">
    <property type="entry name" value="X-Tfes_XVIPCD"/>
    <property type="match status" value="1"/>
</dbReference>
<feature type="region of interest" description="Disordered" evidence="1">
    <location>
        <begin position="1"/>
        <end position="37"/>
    </location>
</feature>
<organism evidence="3">
    <name type="scientific">Xanthomonas arboricola pv. corylina</name>
    <dbReference type="NCBI Taxonomy" id="487821"/>
    <lineage>
        <taxon>Bacteria</taxon>
        <taxon>Pseudomonadati</taxon>
        <taxon>Pseudomonadota</taxon>
        <taxon>Gammaproteobacteria</taxon>
        <taxon>Lysobacterales</taxon>
        <taxon>Lysobacteraceae</taxon>
        <taxon>Xanthomonas</taxon>
    </lineage>
</organism>
<dbReference type="InterPro" id="IPR046519">
    <property type="entry name" value="X-Tfes_XVIPCD"/>
</dbReference>
<feature type="compositionally biased region" description="Basic and acidic residues" evidence="1">
    <location>
        <begin position="12"/>
        <end position="31"/>
    </location>
</feature>
<evidence type="ECO:0000313" key="4">
    <source>
        <dbReference type="EMBL" id="CAE6819280.1"/>
    </source>
</evidence>
<feature type="region of interest" description="Disordered" evidence="1">
    <location>
        <begin position="506"/>
        <end position="528"/>
    </location>
</feature>
<evidence type="ECO:0000256" key="1">
    <source>
        <dbReference type="SAM" id="MobiDB-lite"/>
    </source>
</evidence>
<proteinExistence type="predicted"/>
<reference evidence="3 5" key="1">
    <citation type="submission" date="2021-02" db="EMBL/GenBank/DDBJ databases">
        <authorList>
            <person name="Pothier F. J."/>
        </authorList>
    </citation>
    <scope>NUCLEOTIDE SEQUENCE</scope>
    <source>
        <strain evidence="4 5">301</strain>
        <strain evidence="3">CFBP 1159</strain>
    </source>
</reference>
<gene>
    <name evidence="3" type="ORF">CFBP1159_12960</name>
    <name evidence="4" type="ORF">XAC301_33270</name>
</gene>
<feature type="compositionally biased region" description="Low complexity" evidence="1">
    <location>
        <begin position="628"/>
        <end position="647"/>
    </location>
</feature>
<evidence type="ECO:0000313" key="3">
    <source>
        <dbReference type="EMBL" id="CAE6735575.1"/>
    </source>
</evidence>
<dbReference type="AlphaFoldDB" id="A0A2S7CH48"/>
<feature type="region of interest" description="Disordered" evidence="1">
    <location>
        <begin position="605"/>
        <end position="647"/>
    </location>
</feature>
<dbReference type="Proteomes" id="UP000835243">
    <property type="component" value="Chromosome"/>
</dbReference>
<evidence type="ECO:0000313" key="5">
    <source>
        <dbReference type="Proteomes" id="UP000835287"/>
    </source>
</evidence>
<feature type="domain" description="X-Tfes XVIPCD" evidence="2">
    <location>
        <begin position="521"/>
        <end position="620"/>
    </location>
</feature>
<accession>A0A2S7CH48</accession>
<dbReference type="EMBL" id="HG992341">
    <property type="protein sequence ID" value="CAE6735575.1"/>
    <property type="molecule type" value="Genomic_DNA"/>
</dbReference>
<dbReference type="Proteomes" id="UP000835287">
    <property type="component" value="Chromosome"/>
</dbReference>
<keyword evidence="5" id="KW-1185">Reference proteome</keyword>
<protein>
    <recommendedName>
        <fullName evidence="2">X-Tfes XVIPCD domain-containing protein</fullName>
    </recommendedName>
</protein>